<dbReference type="AlphaFoldDB" id="A0AAD1SHZ7"/>
<dbReference type="EMBL" id="OW240917">
    <property type="protein sequence ID" value="CAH2301895.1"/>
    <property type="molecule type" value="Genomic_DNA"/>
</dbReference>
<sequence length="101" mass="10911">MAPHKAAAHVHNYNTHTHARQLQGKPPAHKTTRTATQGPHTSAATQGPHTSKRDPSLLRLCNRATVPEDSLTTGGQRLYILQPESIVNAAYSWKGIPDASS</sequence>
<protein>
    <submittedName>
        <fullName evidence="2">Uncharacterized protein</fullName>
    </submittedName>
</protein>
<proteinExistence type="predicted"/>
<reference evidence="2" key="1">
    <citation type="submission" date="2022-03" db="EMBL/GenBank/DDBJ databases">
        <authorList>
            <person name="Alioto T."/>
            <person name="Alioto T."/>
            <person name="Gomez Garrido J."/>
        </authorList>
    </citation>
    <scope>NUCLEOTIDE SEQUENCE</scope>
</reference>
<organism evidence="2 3">
    <name type="scientific">Pelobates cultripes</name>
    <name type="common">Western spadefoot toad</name>
    <dbReference type="NCBI Taxonomy" id="61616"/>
    <lineage>
        <taxon>Eukaryota</taxon>
        <taxon>Metazoa</taxon>
        <taxon>Chordata</taxon>
        <taxon>Craniata</taxon>
        <taxon>Vertebrata</taxon>
        <taxon>Euteleostomi</taxon>
        <taxon>Amphibia</taxon>
        <taxon>Batrachia</taxon>
        <taxon>Anura</taxon>
        <taxon>Pelobatoidea</taxon>
        <taxon>Pelobatidae</taxon>
        <taxon>Pelobates</taxon>
    </lineage>
</organism>
<dbReference type="Proteomes" id="UP001295444">
    <property type="component" value="Chromosome 06"/>
</dbReference>
<gene>
    <name evidence="2" type="ORF">PECUL_23A042199</name>
</gene>
<name>A0AAD1SHZ7_PELCU</name>
<evidence type="ECO:0000313" key="2">
    <source>
        <dbReference type="EMBL" id="CAH2301895.1"/>
    </source>
</evidence>
<accession>A0AAD1SHZ7</accession>
<evidence type="ECO:0000313" key="3">
    <source>
        <dbReference type="Proteomes" id="UP001295444"/>
    </source>
</evidence>
<keyword evidence="3" id="KW-1185">Reference proteome</keyword>
<evidence type="ECO:0000256" key="1">
    <source>
        <dbReference type="SAM" id="MobiDB-lite"/>
    </source>
</evidence>
<feature type="compositionally biased region" description="Polar residues" evidence="1">
    <location>
        <begin position="33"/>
        <end position="49"/>
    </location>
</feature>
<feature type="region of interest" description="Disordered" evidence="1">
    <location>
        <begin position="1"/>
        <end position="57"/>
    </location>
</feature>